<feature type="domain" description="Serine aminopeptidase S33" evidence="2">
    <location>
        <begin position="31"/>
        <end position="280"/>
    </location>
</feature>
<evidence type="ECO:0000313" key="3">
    <source>
        <dbReference type="EMBL" id="KID81567.1"/>
    </source>
</evidence>
<dbReference type="EMBL" id="AZNH01000135">
    <property type="protein sequence ID" value="KID81567.1"/>
    <property type="molecule type" value="Genomic_DNA"/>
</dbReference>
<accession>A0A0B4GPC4</accession>
<keyword evidence="4" id="KW-1185">Reference proteome</keyword>
<evidence type="ECO:0000313" key="4">
    <source>
        <dbReference type="Proteomes" id="UP000031192"/>
    </source>
</evidence>
<proteinExistence type="inferred from homology"/>
<dbReference type="Gene3D" id="1.10.10.800">
    <property type="match status" value="1"/>
</dbReference>
<gene>
    <name evidence="3" type="ORF">MGU_11089</name>
</gene>
<dbReference type="InterPro" id="IPR022742">
    <property type="entry name" value="Hydrolase_4"/>
</dbReference>
<dbReference type="PANTHER" id="PTHR47751:SF2">
    <property type="entry name" value="DLTD N-TERMINAL DOMAIN PROTEIN (AFU_ORTHOLOGUE AFUA_8G00380)-RELATED"/>
    <property type="match status" value="1"/>
</dbReference>
<protein>
    <submittedName>
        <fullName evidence="3">DltD N-terminal domain protein</fullName>
    </submittedName>
</protein>
<comment type="caution">
    <text evidence="3">The sequence shown here is derived from an EMBL/GenBank/DDBJ whole genome shotgun (WGS) entry which is preliminary data.</text>
</comment>
<dbReference type="InterPro" id="IPR051411">
    <property type="entry name" value="Polyketide_trans_af380"/>
</dbReference>
<dbReference type="InterPro" id="IPR029058">
    <property type="entry name" value="AB_hydrolase_fold"/>
</dbReference>
<comment type="similarity">
    <text evidence="1">Belongs to the polyketide transferase af380 family.</text>
</comment>
<sequence>MAQRQEVEFKTVDGVLLRGYLYPAQSRGPGVVMSPGFNATTEMLGMPTTAAAFQAAGITALAYDPRGVGMSGGEPRNNINPSVQVDDMSDAITFLLSHRSVDRRQGVGVWGMSLGGTVAMAGAALDPRARWVIAVSPATEPTHNMVKMRQVLAQAARDRESQIKGNAPYNVPMLDGHGENPAGFDPGLERGSVMRMLEAYNESDVLRAALAPHHVNRTTIGTYRYMLMWDSRHLWKLITQPVLFAIARHDDLIGTDKQIAHFEALPAPKRLHVADGATHMDILDNARQEHVNEAQVLFVQDVLAGRVVVSPAPA</sequence>
<dbReference type="OrthoDB" id="2498029at2759"/>
<dbReference type="AlphaFoldDB" id="A0A0B4GPC4"/>
<evidence type="ECO:0000256" key="1">
    <source>
        <dbReference type="ARBA" id="ARBA00029464"/>
    </source>
</evidence>
<dbReference type="SUPFAM" id="SSF53474">
    <property type="entry name" value="alpha/beta-Hydrolases"/>
    <property type="match status" value="1"/>
</dbReference>
<dbReference type="Proteomes" id="UP000031192">
    <property type="component" value="Unassembled WGS sequence"/>
</dbReference>
<dbReference type="PANTHER" id="PTHR47751">
    <property type="entry name" value="SUPERFAMILY HYDROLASE, PUTATIVE (AFU_ORTHOLOGUE AFUA_2G16580)-RELATED"/>
    <property type="match status" value="1"/>
</dbReference>
<dbReference type="Gene3D" id="3.40.50.1820">
    <property type="entry name" value="alpha/beta hydrolase"/>
    <property type="match status" value="1"/>
</dbReference>
<dbReference type="Pfam" id="PF12146">
    <property type="entry name" value="Hydrolase_4"/>
    <property type="match status" value="1"/>
</dbReference>
<organism evidence="3 4">
    <name type="scientific">Metarhizium guizhouense (strain ARSEF 977)</name>
    <dbReference type="NCBI Taxonomy" id="1276136"/>
    <lineage>
        <taxon>Eukaryota</taxon>
        <taxon>Fungi</taxon>
        <taxon>Dikarya</taxon>
        <taxon>Ascomycota</taxon>
        <taxon>Pezizomycotina</taxon>
        <taxon>Sordariomycetes</taxon>
        <taxon>Hypocreomycetidae</taxon>
        <taxon>Hypocreales</taxon>
        <taxon>Clavicipitaceae</taxon>
        <taxon>Metarhizium</taxon>
    </lineage>
</organism>
<dbReference type="HOGENOM" id="CLU_048587_1_1_1"/>
<reference evidence="3 4" key="1">
    <citation type="journal article" date="2014" name="Proc. Natl. Acad. Sci. U.S.A.">
        <title>Trajectory and genomic determinants of fungal-pathogen speciation and host adaptation.</title>
        <authorList>
            <person name="Hu X."/>
            <person name="Xiao G."/>
            <person name="Zheng P."/>
            <person name="Shang Y."/>
            <person name="Su Y."/>
            <person name="Zhang X."/>
            <person name="Liu X."/>
            <person name="Zhan S."/>
            <person name="St Leger R.J."/>
            <person name="Wang C."/>
        </authorList>
    </citation>
    <scope>NUCLEOTIDE SEQUENCE [LARGE SCALE GENOMIC DNA]</scope>
    <source>
        <strain evidence="3 4">ARSEF 977</strain>
    </source>
</reference>
<name>A0A0B4GPC4_METGA</name>
<evidence type="ECO:0000259" key="2">
    <source>
        <dbReference type="Pfam" id="PF12146"/>
    </source>
</evidence>